<keyword evidence="1" id="KW-0812">Transmembrane</keyword>
<comment type="caution">
    <text evidence="2">The sequence shown here is derived from an EMBL/GenBank/DDBJ whole genome shotgun (WGS) entry which is preliminary data.</text>
</comment>
<gene>
    <name evidence="2" type="ORF">H735_10960</name>
</gene>
<dbReference type="PATRIC" id="fig|1229493.5.peg.1283"/>
<protein>
    <submittedName>
        <fullName evidence="2">Uncharacterized protein</fullName>
    </submittedName>
</protein>
<dbReference type="Proteomes" id="UP000031586">
    <property type="component" value="Unassembled WGS sequence"/>
</dbReference>
<dbReference type="AlphaFoldDB" id="A0A0C1ZJS6"/>
<evidence type="ECO:0000256" key="1">
    <source>
        <dbReference type="SAM" id="Phobius"/>
    </source>
</evidence>
<name>A0A0C1ZJS6_9VIBR</name>
<keyword evidence="1" id="KW-1133">Transmembrane helix</keyword>
<dbReference type="EMBL" id="JPRD01000015">
    <property type="protein sequence ID" value="KIF53426.1"/>
    <property type="molecule type" value="Genomic_DNA"/>
</dbReference>
<reference evidence="2 3" key="1">
    <citation type="submission" date="2014-07" db="EMBL/GenBank/DDBJ databases">
        <title>Unique and conserved regions in Vibrio harveyi and related species in comparison with the shrimp pathogen Vibrio harveyi CAIM 1792.</title>
        <authorList>
            <person name="Espinoza-Valles I."/>
            <person name="Vora G."/>
            <person name="Leekitcharoenphon P."/>
            <person name="Ussery D."/>
            <person name="Hoj L."/>
            <person name="Gomez-Gil B."/>
        </authorList>
    </citation>
    <scope>NUCLEOTIDE SEQUENCE [LARGE SCALE GENOMIC DNA]</scope>
    <source>
        <strain evidence="3">CAIM 1854 / LMG 25443</strain>
    </source>
</reference>
<keyword evidence="1" id="KW-0472">Membrane</keyword>
<evidence type="ECO:0000313" key="3">
    <source>
        <dbReference type="Proteomes" id="UP000031586"/>
    </source>
</evidence>
<accession>A0A0C1ZJS6</accession>
<dbReference type="RefSeq" id="WP_020194634.1">
    <property type="nucleotide sequence ID" value="NZ_BAOH01000005.1"/>
</dbReference>
<proteinExistence type="predicted"/>
<evidence type="ECO:0000313" key="2">
    <source>
        <dbReference type="EMBL" id="KIF53426.1"/>
    </source>
</evidence>
<organism evidence="2 3">
    <name type="scientific">Vibrio owensii CAIM 1854 = LMG 25443</name>
    <dbReference type="NCBI Taxonomy" id="1229493"/>
    <lineage>
        <taxon>Bacteria</taxon>
        <taxon>Pseudomonadati</taxon>
        <taxon>Pseudomonadota</taxon>
        <taxon>Gammaproteobacteria</taxon>
        <taxon>Vibrionales</taxon>
        <taxon>Vibrionaceae</taxon>
        <taxon>Vibrio</taxon>
    </lineage>
</organism>
<feature type="transmembrane region" description="Helical" evidence="1">
    <location>
        <begin position="51"/>
        <end position="69"/>
    </location>
</feature>
<sequence>MNHYKYVLGYYLDKLTAYLKKYTATIAYFLEKIGEAGFTGAFVTAALDHKITLAQVELFVAGLVLVAVANKLKK</sequence>